<dbReference type="InterPro" id="IPR006140">
    <property type="entry name" value="D-isomer_DH_NAD-bd"/>
</dbReference>
<reference evidence="4 5" key="1">
    <citation type="submission" date="2020-04" db="EMBL/GenBank/DDBJ databases">
        <title>Sequencing and Assembly of C. fimi.</title>
        <authorList>
            <person name="Ramsey A.R."/>
        </authorList>
    </citation>
    <scope>NUCLEOTIDE SEQUENCE [LARGE SCALE GENOMIC DNA]</scope>
    <source>
        <strain evidence="4 5">SB</strain>
    </source>
</reference>
<evidence type="ECO:0000256" key="1">
    <source>
        <dbReference type="ARBA" id="ARBA00023002"/>
    </source>
</evidence>
<feature type="domain" description="D-isomer specific 2-hydroxyacid dehydrogenase NAD-binding" evidence="3">
    <location>
        <begin position="102"/>
        <end position="285"/>
    </location>
</feature>
<dbReference type="GO" id="GO:0016491">
    <property type="term" value="F:oxidoreductase activity"/>
    <property type="evidence" value="ECO:0007669"/>
    <property type="project" value="UniProtKB-KW"/>
</dbReference>
<accession>A0A7Y0LW23</accession>
<dbReference type="PANTHER" id="PTHR43333">
    <property type="entry name" value="2-HACID_DH_C DOMAIN-CONTAINING PROTEIN"/>
    <property type="match status" value="1"/>
</dbReference>
<dbReference type="GO" id="GO:0051287">
    <property type="term" value="F:NAD binding"/>
    <property type="evidence" value="ECO:0007669"/>
    <property type="project" value="InterPro"/>
</dbReference>
<comment type="caution">
    <text evidence="4">The sequence shown here is derived from an EMBL/GenBank/DDBJ whole genome shotgun (WGS) entry which is preliminary data.</text>
</comment>
<evidence type="ECO:0000256" key="2">
    <source>
        <dbReference type="ARBA" id="ARBA00023027"/>
    </source>
</evidence>
<keyword evidence="2" id="KW-0520">NAD</keyword>
<dbReference type="AlphaFoldDB" id="A0A7Y0LW23"/>
<dbReference type="PANTHER" id="PTHR43333:SF1">
    <property type="entry name" value="D-ISOMER SPECIFIC 2-HYDROXYACID DEHYDROGENASE NAD-BINDING DOMAIN-CONTAINING PROTEIN"/>
    <property type="match status" value="1"/>
</dbReference>
<keyword evidence="1" id="KW-0560">Oxidoreductase</keyword>
<evidence type="ECO:0000313" key="4">
    <source>
        <dbReference type="EMBL" id="NMR19010.1"/>
    </source>
</evidence>
<proteinExistence type="predicted"/>
<dbReference type="InterPro" id="IPR036291">
    <property type="entry name" value="NAD(P)-bd_dom_sf"/>
</dbReference>
<dbReference type="Proteomes" id="UP000562124">
    <property type="component" value="Unassembled WGS sequence"/>
</dbReference>
<keyword evidence="5" id="KW-1185">Reference proteome</keyword>
<organism evidence="4 5">
    <name type="scientific">Cellulomonas fimi</name>
    <dbReference type="NCBI Taxonomy" id="1708"/>
    <lineage>
        <taxon>Bacteria</taxon>
        <taxon>Bacillati</taxon>
        <taxon>Actinomycetota</taxon>
        <taxon>Actinomycetes</taxon>
        <taxon>Micrococcales</taxon>
        <taxon>Cellulomonadaceae</taxon>
        <taxon>Cellulomonas</taxon>
    </lineage>
</organism>
<dbReference type="SUPFAM" id="SSF51735">
    <property type="entry name" value="NAD(P)-binding Rossmann-fold domains"/>
    <property type="match status" value="1"/>
</dbReference>
<dbReference type="EMBL" id="JABCJJ010000002">
    <property type="protein sequence ID" value="NMR19010.1"/>
    <property type="molecule type" value="Genomic_DNA"/>
</dbReference>
<dbReference type="Gene3D" id="3.40.50.720">
    <property type="entry name" value="NAD(P)-binding Rossmann-like Domain"/>
    <property type="match status" value="2"/>
</dbReference>
<sequence length="316" mass="32343">MTFTVLLPSSLPLAPAGPDGVTYVTYDIAAPIPTEHHDADALVVWGNGPEQLEGAAADLRRVRWVQTLAAGPDAVLAAGFAPDVVVTSGRSLHDAPVAEHALALVLAAARRLHTAVRAQVGHRWADELGGLQPLDGGGEFRSLRGARVLVWGFGSIAATLAPLLTALGADVRGVARSAGSRHGIDVITPDDLPAALPGTDVLLMILPATPETERALDARLLGLLPPHAWVVNVGRGATVDEDALVDALRAGRISGAALDVTAVEPLPASSDLWDLPNLILTPHAAGGRPLGADALLAANAAALLAGAPLTNVVERA</sequence>
<dbReference type="RefSeq" id="WP_169322944.1">
    <property type="nucleotide sequence ID" value="NZ_JABCJJ010000002.1"/>
</dbReference>
<evidence type="ECO:0000313" key="5">
    <source>
        <dbReference type="Proteomes" id="UP000562124"/>
    </source>
</evidence>
<dbReference type="SUPFAM" id="SSF52283">
    <property type="entry name" value="Formate/glycerate dehydrogenase catalytic domain-like"/>
    <property type="match status" value="1"/>
</dbReference>
<name>A0A7Y0LW23_CELFI</name>
<gene>
    <name evidence="4" type="ORF">HIR71_02010</name>
</gene>
<evidence type="ECO:0000259" key="3">
    <source>
        <dbReference type="Pfam" id="PF02826"/>
    </source>
</evidence>
<dbReference type="Pfam" id="PF02826">
    <property type="entry name" value="2-Hacid_dh_C"/>
    <property type="match status" value="1"/>
</dbReference>
<protein>
    <submittedName>
        <fullName evidence="4">Phosphoglycerate dehydrogenase</fullName>
    </submittedName>
</protein>